<feature type="compositionally biased region" description="Acidic residues" evidence="8">
    <location>
        <begin position="130"/>
        <end position="140"/>
    </location>
</feature>
<feature type="compositionally biased region" description="Acidic residues" evidence="8">
    <location>
        <begin position="175"/>
        <end position="186"/>
    </location>
</feature>
<feature type="compositionally biased region" description="Low complexity" evidence="8">
    <location>
        <begin position="64"/>
        <end position="79"/>
    </location>
</feature>
<dbReference type="EMBL" id="JAEHOE010000214">
    <property type="protein sequence ID" value="KAG2482560.1"/>
    <property type="molecule type" value="Genomic_DNA"/>
</dbReference>
<protein>
    <submittedName>
        <fullName evidence="13">Uncharacterized protein</fullName>
    </submittedName>
</protein>
<reference evidence="13" key="1">
    <citation type="journal article" date="2020" name="bioRxiv">
        <title>Comparative genomics of Chlamydomonas.</title>
        <authorList>
            <person name="Craig R.J."/>
            <person name="Hasan A.R."/>
            <person name="Ness R.W."/>
            <person name="Keightley P.D."/>
        </authorList>
    </citation>
    <scope>NUCLEOTIDE SEQUENCE</scope>
    <source>
        <strain evidence="13">CCAP 11/70</strain>
    </source>
</reference>
<dbReference type="Pfam" id="PF16187">
    <property type="entry name" value="Peptidase_M16_M"/>
    <property type="match status" value="1"/>
</dbReference>
<evidence type="ECO:0000256" key="3">
    <source>
        <dbReference type="ARBA" id="ARBA00022670"/>
    </source>
</evidence>
<comment type="similarity">
    <text evidence="2">Belongs to the peptidase M16 family.</text>
</comment>
<feature type="compositionally biased region" description="Basic and acidic residues" evidence="8">
    <location>
        <begin position="1234"/>
        <end position="1248"/>
    </location>
</feature>
<dbReference type="InterPro" id="IPR011249">
    <property type="entry name" value="Metalloenz_LuxS/M16"/>
</dbReference>
<comment type="cofactor">
    <cofactor evidence="1">
        <name>Zn(2+)</name>
        <dbReference type="ChEBI" id="CHEBI:29105"/>
    </cofactor>
</comment>
<dbReference type="InterPro" id="IPR054734">
    <property type="entry name" value="PqqF-like_C_4"/>
</dbReference>
<comment type="caution">
    <text evidence="13">The sequence shown here is derived from an EMBL/GenBank/DDBJ whole genome shotgun (WGS) entry which is preliminary data.</text>
</comment>
<feature type="region of interest" description="Disordered" evidence="8">
    <location>
        <begin position="1"/>
        <end position="26"/>
    </location>
</feature>
<evidence type="ECO:0000256" key="5">
    <source>
        <dbReference type="ARBA" id="ARBA00022801"/>
    </source>
</evidence>
<evidence type="ECO:0000259" key="10">
    <source>
        <dbReference type="Pfam" id="PF05193"/>
    </source>
</evidence>
<evidence type="ECO:0000259" key="9">
    <source>
        <dbReference type="Pfam" id="PF00675"/>
    </source>
</evidence>
<dbReference type="Proteomes" id="UP000612055">
    <property type="component" value="Unassembled WGS sequence"/>
</dbReference>
<sequence>MTASPAEGTADAGGQPIDVVKSPNDKKEYRYVVLENGLRVLLIHDPEMRPSSTGEGGKADMEVDAAAAAGDAEAAAKAGSPPPAMPGQKRTRGGAAAGSGRRRSGAGGKAEAGPGEDSGEESSGDLRPDGEDEDDDEGEESGSGSGSGSGSDSGDGEGESSDGEGETGSGSSEREESEGEGEEEEEGGGRRRKKGGGGEGAPVKKAAAAMAVGVGSFSDPEDIPGLSHYLEHMLFMGSGRYPAENDYDDFLTRHGGSANAFTDQEVTNYHFEVAPAHLEGALDRFAQFFIAPLCAEGSMEREVLAVDSEFRQVLQDDHCRMAQIMCHTSRPGHVYNKFSWGNRASLWERPQEAGLDVRSRLLEYYHRHYGADRSCLVVLGGEELGALEALVRRCFGAMPGGKGPRPSFADLPPPFQGRSLVVTPAVKDSHELRLTFPLPPLAAAYGAKADSYLSHLLGHEGPGSLLSALKTRGWATEILAGVDDDGSATNSCCSLFGVDVTLTDAGLAAGPGGCGLAVAGLVFAYVNLLRAEGPQEWVWQEMKAVAEQRWRFLEEGDPMDSVSRLAGSMHHVRPEHTLVSDWLHEAWQPDRVAELLGRMDPAGAGSCFRIDLLTRRFEQVKASALALAAAEGAPARAETEPWFGLEVVVMELPDSLCRSWAEQPPLPELRLPPRNPYLPSDFSLRCDDPDAAASLPPAEPLPPGVHSLLATPPTLLLDKPGLRLWHKLDTTFRTPRAAVHWRLFSPAGHTCARSAACGHLALKLLEERLREDAYLADVAGLHYHTSPEGLAGMEFRVDGFSHRLGTLVQRLASALAGLGRGEGAEGQGEAPSAPGSSLAESFESAREALVRKYRNMNMEVGKHASYSRLFVLCAHSMHCDDILRELEALTPQDIAPFVSLLLSRCHVEAFVAGNVTQAGAVELAEGIVAAMGPGCRMAAGERVRDCCVVVPDAAGAGAAEGKAEGKAANGAAAKAKAAKAAKAAKGAKGAGKKAGKGKAATPAPEEAPGAAAAAPSAPDLGTVVPLLAKNAKEENAAVEVYYQLGPSADPHGRAVLDLLDQILYEPCYDTLRTKQQLGYSVYSGTRLTGGVSGFCVQVVSARYPPAVLDARVDAFLSSMAPRLAAMTPEELATHTSALVAAKMQRDRSLIDEASRLWEHISSQRYDFLSRELEVAALESVTAADVAALFSAHLLPPSAGGSGGRRKLAVHVAPHGPLKEERAAGGKSADGAQEADGKEAAGKEADGKGKGKGKGKGGEKATAAMEVDGGAPGAGEGAEAVERPALEEPAGLAALRATLPVHPLHLGTPPPPLLPS</sequence>
<keyword evidence="14" id="KW-1185">Reference proteome</keyword>
<evidence type="ECO:0000256" key="7">
    <source>
        <dbReference type="ARBA" id="ARBA00023049"/>
    </source>
</evidence>
<dbReference type="Pfam" id="PF22456">
    <property type="entry name" value="PqqF-like_C_4"/>
    <property type="match status" value="1"/>
</dbReference>
<organism evidence="13 14">
    <name type="scientific">Edaphochlamys debaryana</name>
    <dbReference type="NCBI Taxonomy" id="47281"/>
    <lineage>
        <taxon>Eukaryota</taxon>
        <taxon>Viridiplantae</taxon>
        <taxon>Chlorophyta</taxon>
        <taxon>core chlorophytes</taxon>
        <taxon>Chlorophyceae</taxon>
        <taxon>CS clade</taxon>
        <taxon>Chlamydomonadales</taxon>
        <taxon>Chlamydomonadales incertae sedis</taxon>
        <taxon>Edaphochlamys</taxon>
    </lineage>
</organism>
<dbReference type="InterPro" id="IPR011765">
    <property type="entry name" value="Pept_M16_N"/>
</dbReference>
<dbReference type="GO" id="GO:0006508">
    <property type="term" value="P:proteolysis"/>
    <property type="evidence" value="ECO:0007669"/>
    <property type="project" value="UniProtKB-KW"/>
</dbReference>
<evidence type="ECO:0000256" key="4">
    <source>
        <dbReference type="ARBA" id="ARBA00022723"/>
    </source>
</evidence>
<evidence type="ECO:0000256" key="2">
    <source>
        <dbReference type="ARBA" id="ARBA00007261"/>
    </source>
</evidence>
<evidence type="ECO:0000259" key="12">
    <source>
        <dbReference type="Pfam" id="PF22456"/>
    </source>
</evidence>
<evidence type="ECO:0000313" key="14">
    <source>
        <dbReference type="Proteomes" id="UP000612055"/>
    </source>
</evidence>
<feature type="domain" description="Peptidase M16 N-terminal" evidence="9">
    <location>
        <begin position="202"/>
        <end position="316"/>
    </location>
</feature>
<name>A0A836BN19_9CHLO</name>
<dbReference type="FunFam" id="3.30.830.10:FF:000005">
    <property type="entry name" value="nardilysin isoform X1"/>
    <property type="match status" value="1"/>
</dbReference>
<feature type="compositionally biased region" description="Gly residues" evidence="8">
    <location>
        <begin position="141"/>
        <end position="153"/>
    </location>
</feature>
<feature type="compositionally biased region" description="Acidic residues" evidence="8">
    <location>
        <begin position="154"/>
        <end position="165"/>
    </location>
</feature>
<accession>A0A836BN19</accession>
<evidence type="ECO:0000256" key="8">
    <source>
        <dbReference type="SAM" id="MobiDB-lite"/>
    </source>
</evidence>
<dbReference type="SUPFAM" id="SSF63411">
    <property type="entry name" value="LuxS/MPP-like metallohydrolase"/>
    <property type="match status" value="4"/>
</dbReference>
<feature type="compositionally biased region" description="Low complexity" evidence="8">
    <location>
        <begin position="1259"/>
        <end position="1268"/>
    </location>
</feature>
<dbReference type="Pfam" id="PF05193">
    <property type="entry name" value="Peptidase_M16_C"/>
    <property type="match status" value="1"/>
</dbReference>
<feature type="region of interest" description="Disordered" evidence="8">
    <location>
        <begin position="42"/>
        <end position="202"/>
    </location>
</feature>
<feature type="compositionally biased region" description="Low complexity" evidence="8">
    <location>
        <begin position="997"/>
        <end position="1016"/>
    </location>
</feature>
<dbReference type="PANTHER" id="PTHR43690:SF18">
    <property type="entry name" value="INSULIN-DEGRADING ENZYME-RELATED"/>
    <property type="match status" value="1"/>
</dbReference>
<gene>
    <name evidence="13" type="ORF">HYH03_018519</name>
</gene>
<dbReference type="Pfam" id="PF00675">
    <property type="entry name" value="Peptidase_M16"/>
    <property type="match status" value="1"/>
</dbReference>
<dbReference type="GO" id="GO:0005737">
    <property type="term" value="C:cytoplasm"/>
    <property type="evidence" value="ECO:0007669"/>
    <property type="project" value="UniProtKB-ARBA"/>
</dbReference>
<keyword evidence="6" id="KW-0862">Zinc</keyword>
<dbReference type="GO" id="GO:0004222">
    <property type="term" value="F:metalloendopeptidase activity"/>
    <property type="evidence" value="ECO:0007669"/>
    <property type="project" value="InterPro"/>
</dbReference>
<evidence type="ECO:0000259" key="11">
    <source>
        <dbReference type="Pfam" id="PF16187"/>
    </source>
</evidence>
<evidence type="ECO:0000256" key="1">
    <source>
        <dbReference type="ARBA" id="ARBA00001947"/>
    </source>
</evidence>
<feature type="domain" description="Coenzyme PQQ synthesis protein F-like C-terminal lobe" evidence="12">
    <location>
        <begin position="1058"/>
        <end position="1157"/>
    </location>
</feature>
<evidence type="ECO:0000313" key="13">
    <source>
        <dbReference type="EMBL" id="KAG2482560.1"/>
    </source>
</evidence>
<dbReference type="FunFam" id="3.30.830.10:FF:000012">
    <property type="entry name" value="Protease 3"/>
    <property type="match status" value="1"/>
</dbReference>
<dbReference type="InterPro" id="IPR007863">
    <property type="entry name" value="Peptidase_M16_C"/>
</dbReference>
<dbReference type="InterPro" id="IPR050626">
    <property type="entry name" value="Peptidase_M16"/>
</dbReference>
<proteinExistence type="inferred from homology"/>
<keyword evidence="7" id="KW-0482">Metalloprotease</keyword>
<dbReference type="PROSITE" id="PS00143">
    <property type="entry name" value="INSULINASE"/>
    <property type="match status" value="1"/>
</dbReference>
<feature type="domain" description="Peptidase M16 middle/third" evidence="11">
    <location>
        <begin position="550"/>
        <end position="884"/>
    </location>
</feature>
<dbReference type="OrthoDB" id="952271at2759"/>
<keyword evidence="4" id="KW-0479">Metal-binding</keyword>
<keyword evidence="5" id="KW-0378">Hydrolase</keyword>
<feature type="domain" description="Peptidase M16 C-terminal" evidence="10">
    <location>
        <begin position="358"/>
        <end position="544"/>
    </location>
</feature>
<keyword evidence="3" id="KW-0645">Protease</keyword>
<evidence type="ECO:0000256" key="6">
    <source>
        <dbReference type="ARBA" id="ARBA00022833"/>
    </source>
</evidence>
<feature type="region of interest" description="Disordered" evidence="8">
    <location>
        <begin position="989"/>
        <end position="1016"/>
    </location>
</feature>
<dbReference type="InterPro" id="IPR001431">
    <property type="entry name" value="Pept_M16_Zn_BS"/>
</dbReference>
<feature type="region of interest" description="Disordered" evidence="8">
    <location>
        <begin position="1216"/>
        <end position="1288"/>
    </location>
</feature>
<dbReference type="Gene3D" id="3.30.830.10">
    <property type="entry name" value="Metalloenzyme, LuxS/M16 peptidase-like"/>
    <property type="match status" value="5"/>
</dbReference>
<dbReference type="GO" id="GO:0046872">
    <property type="term" value="F:metal ion binding"/>
    <property type="evidence" value="ECO:0007669"/>
    <property type="project" value="UniProtKB-KW"/>
</dbReference>
<dbReference type="PANTHER" id="PTHR43690">
    <property type="entry name" value="NARDILYSIN"/>
    <property type="match status" value="1"/>
</dbReference>
<dbReference type="InterPro" id="IPR032632">
    <property type="entry name" value="Peptidase_M16_M"/>
</dbReference>